<dbReference type="InterPro" id="IPR000550">
    <property type="entry name" value="Hppk"/>
</dbReference>
<evidence type="ECO:0000313" key="11">
    <source>
        <dbReference type="Proteomes" id="UP000075418"/>
    </source>
</evidence>
<keyword evidence="4" id="KW-0808">Transferase</keyword>
<dbReference type="UniPathway" id="UPA00077">
    <property type="reaction ID" value="UER00155"/>
</dbReference>
<feature type="domain" description="7,8-dihydro-6-hydroxymethylpterin-pyrophosphokinase" evidence="9">
    <location>
        <begin position="88"/>
        <end position="99"/>
    </location>
</feature>
<dbReference type="PANTHER" id="PTHR43071:SF1">
    <property type="entry name" value="2-AMINO-4-HYDROXY-6-HYDROXYMETHYLDIHYDROPTERIDINE PYROPHOSPHOKINASE"/>
    <property type="match status" value="1"/>
</dbReference>
<dbReference type="GO" id="GO:0005524">
    <property type="term" value="F:ATP binding"/>
    <property type="evidence" value="ECO:0007669"/>
    <property type="project" value="UniProtKB-KW"/>
</dbReference>
<proteinExistence type="predicted"/>
<dbReference type="CDD" id="cd00483">
    <property type="entry name" value="HPPK"/>
    <property type="match status" value="1"/>
</dbReference>
<dbReference type="EMBL" id="LUGM01000003">
    <property type="protein sequence ID" value="KYH13159.1"/>
    <property type="molecule type" value="Genomic_DNA"/>
</dbReference>
<keyword evidence="5" id="KW-0547">Nucleotide-binding</keyword>
<protein>
    <recommendedName>
        <fullName evidence="3">2-amino-4-hydroxy-6-hydroxymethyldihydropteridine diphosphokinase</fullName>
        <ecNumber evidence="3">2.7.6.3</ecNumber>
    </recommendedName>
</protein>
<evidence type="ECO:0000313" key="10">
    <source>
        <dbReference type="EMBL" id="KYH13159.1"/>
    </source>
</evidence>
<dbReference type="PANTHER" id="PTHR43071">
    <property type="entry name" value="2-AMINO-4-HYDROXY-6-HYDROXYMETHYLDIHYDROPTERIDINE PYROPHOSPHOKINASE"/>
    <property type="match status" value="1"/>
</dbReference>
<comment type="pathway">
    <text evidence="2">Cofactor biosynthesis; tetrahydrofolate biosynthesis; 2-amino-4-hydroxy-6-hydroxymethyl-7,8-dihydropteridine diphosphate from 7,8-dihydroneopterin triphosphate: step 4/4.</text>
</comment>
<dbReference type="PROSITE" id="PS00794">
    <property type="entry name" value="HPPK"/>
    <property type="match status" value="1"/>
</dbReference>
<evidence type="ECO:0000256" key="1">
    <source>
        <dbReference type="ARBA" id="ARBA00000198"/>
    </source>
</evidence>
<dbReference type="Pfam" id="PF01288">
    <property type="entry name" value="HPPK"/>
    <property type="match status" value="1"/>
</dbReference>
<accession>A0A151A1A1</accession>
<evidence type="ECO:0000256" key="8">
    <source>
        <dbReference type="ARBA" id="ARBA00022909"/>
    </source>
</evidence>
<dbReference type="InterPro" id="IPR035907">
    <property type="entry name" value="Hppk_sf"/>
</dbReference>
<dbReference type="AlphaFoldDB" id="A0A151A1A1"/>
<evidence type="ECO:0000256" key="3">
    <source>
        <dbReference type="ARBA" id="ARBA00013253"/>
    </source>
</evidence>
<dbReference type="NCBIfam" id="TIGR01498">
    <property type="entry name" value="folK"/>
    <property type="match status" value="1"/>
</dbReference>
<keyword evidence="8" id="KW-0289">Folate biosynthesis</keyword>
<keyword evidence="6 10" id="KW-0418">Kinase</keyword>
<evidence type="ECO:0000256" key="2">
    <source>
        <dbReference type="ARBA" id="ARBA00005051"/>
    </source>
</evidence>
<dbReference type="GO" id="GO:0046654">
    <property type="term" value="P:tetrahydrofolate biosynthetic process"/>
    <property type="evidence" value="ECO:0007669"/>
    <property type="project" value="UniProtKB-UniPathway"/>
</dbReference>
<dbReference type="EC" id="2.7.6.3" evidence="3"/>
<dbReference type="SUPFAM" id="SSF55083">
    <property type="entry name" value="6-hydroxymethyl-7,8-dihydropterin pyrophosphokinase, HPPK"/>
    <property type="match status" value="1"/>
</dbReference>
<dbReference type="GO" id="GO:0046656">
    <property type="term" value="P:folic acid biosynthetic process"/>
    <property type="evidence" value="ECO:0007669"/>
    <property type="project" value="UniProtKB-KW"/>
</dbReference>
<evidence type="ECO:0000259" key="9">
    <source>
        <dbReference type="PROSITE" id="PS00794"/>
    </source>
</evidence>
<evidence type="ECO:0000256" key="5">
    <source>
        <dbReference type="ARBA" id="ARBA00022741"/>
    </source>
</evidence>
<dbReference type="RefSeq" id="WP_061855529.1">
    <property type="nucleotide sequence ID" value="NZ_JAIEWX010000005.1"/>
</dbReference>
<sequence>MKTAYLGLGSNVGERLEQLESAIKILDNVEGVQVSQISSVYETEPVGYVDQPNFLNLCVEVKTELTPQQLLQQCFYTEQQLHRVRDIRWGPRTLDVDILLYEDEIIEEENLIVPHPRMRERAFVLTPLSDIAADVVEPRTQLSISELVIPDDTVKKYKE</sequence>
<comment type="catalytic activity">
    <reaction evidence="1">
        <text>6-hydroxymethyl-7,8-dihydropterin + ATP = (7,8-dihydropterin-6-yl)methyl diphosphate + AMP + H(+)</text>
        <dbReference type="Rhea" id="RHEA:11412"/>
        <dbReference type="ChEBI" id="CHEBI:15378"/>
        <dbReference type="ChEBI" id="CHEBI:30616"/>
        <dbReference type="ChEBI" id="CHEBI:44841"/>
        <dbReference type="ChEBI" id="CHEBI:72950"/>
        <dbReference type="ChEBI" id="CHEBI:456215"/>
        <dbReference type="EC" id="2.7.6.3"/>
    </reaction>
</comment>
<name>A0A151A1A1_9STAP</name>
<evidence type="ECO:0000256" key="7">
    <source>
        <dbReference type="ARBA" id="ARBA00022840"/>
    </source>
</evidence>
<evidence type="ECO:0000256" key="4">
    <source>
        <dbReference type="ARBA" id="ARBA00022679"/>
    </source>
</evidence>
<comment type="caution">
    <text evidence="10">The sequence shown here is derived from an EMBL/GenBank/DDBJ whole genome shotgun (WGS) entry which is preliminary data.</text>
</comment>
<organism evidence="10 11">
    <name type="scientific">Staphylococcus kloosii</name>
    <dbReference type="NCBI Taxonomy" id="29384"/>
    <lineage>
        <taxon>Bacteria</taxon>
        <taxon>Bacillati</taxon>
        <taxon>Bacillota</taxon>
        <taxon>Bacilli</taxon>
        <taxon>Bacillales</taxon>
        <taxon>Staphylococcaceae</taxon>
        <taxon>Staphylococcus</taxon>
    </lineage>
</organism>
<dbReference type="GO" id="GO:0003848">
    <property type="term" value="F:2-amino-4-hydroxy-6-hydroxymethyldihydropteridine diphosphokinase activity"/>
    <property type="evidence" value="ECO:0007669"/>
    <property type="project" value="UniProtKB-EC"/>
</dbReference>
<dbReference type="Gene3D" id="3.30.70.560">
    <property type="entry name" value="7,8-Dihydro-6-hydroxymethylpterin-pyrophosphokinase HPPK"/>
    <property type="match status" value="1"/>
</dbReference>
<dbReference type="Proteomes" id="UP000075418">
    <property type="component" value="Unassembled WGS sequence"/>
</dbReference>
<evidence type="ECO:0000256" key="6">
    <source>
        <dbReference type="ARBA" id="ARBA00022777"/>
    </source>
</evidence>
<reference evidence="10 11" key="1">
    <citation type="submission" date="2016-02" db="EMBL/GenBank/DDBJ databases">
        <title>Draft genome sequence of hydrocarbon degrading Staphylococcus saprophyticus Strain CNV2, isolated from crude-oil contaminated soil from Noonmati Oil Refinery, Guwahati, Assam, India.</title>
        <authorList>
            <person name="Mukherjee A."/>
            <person name="Chettri B."/>
            <person name="Langpoklakpam J."/>
            <person name="Singh A.K."/>
            <person name="Chattopadhyay D.J."/>
        </authorList>
    </citation>
    <scope>NUCLEOTIDE SEQUENCE [LARGE SCALE GENOMIC DNA]</scope>
    <source>
        <strain evidence="10 11">CNV2</strain>
    </source>
</reference>
<dbReference type="GO" id="GO:0016301">
    <property type="term" value="F:kinase activity"/>
    <property type="evidence" value="ECO:0007669"/>
    <property type="project" value="UniProtKB-KW"/>
</dbReference>
<keyword evidence="7" id="KW-0067">ATP-binding</keyword>
<gene>
    <name evidence="10" type="ORF">A0131_12655</name>
</gene>